<evidence type="ECO:0000313" key="3">
    <source>
        <dbReference type="Proteomes" id="UP001378592"/>
    </source>
</evidence>
<feature type="region of interest" description="Disordered" evidence="1">
    <location>
        <begin position="1"/>
        <end position="120"/>
    </location>
</feature>
<sequence length="120" mass="13293">MRGERKKRKTTRRKRRKEGSFANEHGRVREQVGGSGDGSFRWSQPLVSKQGNDGCSGFPARTTLGEPGGRLCPASGKATPARTRSRFHFVDGRSPRPPARADRSDGWGDNTRTSGPTRRR</sequence>
<dbReference type="AlphaFoldDB" id="A0AAN9VWK6"/>
<feature type="compositionally biased region" description="Polar residues" evidence="1">
    <location>
        <begin position="41"/>
        <end position="53"/>
    </location>
</feature>
<organism evidence="2 3">
    <name type="scientific">Gryllus longicercus</name>
    <dbReference type="NCBI Taxonomy" id="2509291"/>
    <lineage>
        <taxon>Eukaryota</taxon>
        <taxon>Metazoa</taxon>
        <taxon>Ecdysozoa</taxon>
        <taxon>Arthropoda</taxon>
        <taxon>Hexapoda</taxon>
        <taxon>Insecta</taxon>
        <taxon>Pterygota</taxon>
        <taxon>Neoptera</taxon>
        <taxon>Polyneoptera</taxon>
        <taxon>Orthoptera</taxon>
        <taxon>Ensifera</taxon>
        <taxon>Gryllidea</taxon>
        <taxon>Grylloidea</taxon>
        <taxon>Gryllidae</taxon>
        <taxon>Gryllinae</taxon>
        <taxon>Gryllus</taxon>
    </lineage>
</organism>
<evidence type="ECO:0000313" key="2">
    <source>
        <dbReference type="EMBL" id="KAK7871658.1"/>
    </source>
</evidence>
<feature type="compositionally biased region" description="Basic residues" evidence="1">
    <location>
        <begin position="1"/>
        <end position="17"/>
    </location>
</feature>
<proteinExistence type="predicted"/>
<evidence type="ECO:0000256" key="1">
    <source>
        <dbReference type="SAM" id="MobiDB-lite"/>
    </source>
</evidence>
<gene>
    <name evidence="2" type="ORF">R5R35_009027</name>
</gene>
<feature type="compositionally biased region" description="Basic and acidic residues" evidence="1">
    <location>
        <begin position="88"/>
        <end position="106"/>
    </location>
</feature>
<name>A0AAN9VWK6_9ORTH</name>
<comment type="caution">
    <text evidence="2">The sequence shown here is derived from an EMBL/GenBank/DDBJ whole genome shotgun (WGS) entry which is preliminary data.</text>
</comment>
<keyword evidence="3" id="KW-1185">Reference proteome</keyword>
<dbReference type="EMBL" id="JAZDUA010000035">
    <property type="protein sequence ID" value="KAK7871658.1"/>
    <property type="molecule type" value="Genomic_DNA"/>
</dbReference>
<feature type="compositionally biased region" description="Polar residues" evidence="1">
    <location>
        <begin position="110"/>
        <end position="120"/>
    </location>
</feature>
<reference evidence="2 3" key="1">
    <citation type="submission" date="2024-03" db="EMBL/GenBank/DDBJ databases">
        <title>The genome assembly and annotation of the cricket Gryllus longicercus Weissman &amp; Gray.</title>
        <authorList>
            <person name="Szrajer S."/>
            <person name="Gray D."/>
            <person name="Ylla G."/>
        </authorList>
    </citation>
    <scope>NUCLEOTIDE SEQUENCE [LARGE SCALE GENOMIC DNA]</scope>
    <source>
        <strain evidence="2">DAG 2021-001</strain>
        <tissue evidence="2">Whole body minus gut</tissue>
    </source>
</reference>
<protein>
    <submittedName>
        <fullName evidence="2">Uncharacterized protein</fullName>
    </submittedName>
</protein>
<dbReference type="Proteomes" id="UP001378592">
    <property type="component" value="Unassembled WGS sequence"/>
</dbReference>
<accession>A0AAN9VWK6</accession>